<dbReference type="InterPro" id="IPR044068">
    <property type="entry name" value="CB"/>
</dbReference>
<proteinExistence type="inferred from homology"/>
<keyword evidence="10" id="KW-1185">Reference proteome</keyword>
<dbReference type="RefSeq" id="WP_048353179.1">
    <property type="nucleotide sequence ID" value="NZ_JARRTL010000011.1"/>
</dbReference>
<accession>A0A0T6BRX9</accession>
<feature type="domain" description="Core-binding (CB)" evidence="6">
    <location>
        <begin position="23"/>
        <end position="126"/>
    </location>
</feature>
<dbReference type="GO" id="GO:0006310">
    <property type="term" value="P:DNA recombination"/>
    <property type="evidence" value="ECO:0007669"/>
    <property type="project" value="UniProtKB-KW"/>
</dbReference>
<evidence type="ECO:0000313" key="7">
    <source>
        <dbReference type="EMBL" id="KRT94250.1"/>
    </source>
</evidence>
<dbReference type="InterPro" id="IPR011010">
    <property type="entry name" value="DNA_brk_join_enz"/>
</dbReference>
<dbReference type="SUPFAM" id="SSF56349">
    <property type="entry name" value="DNA breaking-rejoining enzymes"/>
    <property type="match status" value="1"/>
</dbReference>
<dbReference type="EMBL" id="LECW02000012">
    <property type="protein sequence ID" value="KRT94250.1"/>
    <property type="molecule type" value="Genomic_DNA"/>
</dbReference>
<dbReference type="Pfam" id="PF13102">
    <property type="entry name" value="Phage_int_SAM_5"/>
    <property type="match status" value="1"/>
</dbReference>
<sequence>MALKKKRKRATRVSGSEKGYPRLLLNEALEIALAGKRTEGLRDRTLIDYRKTWRYFTDWLNDNYEITYIDEITTEILRNYINYMKYDKPRYHGHKFIKSDDNRLGLADTTININLRTIKALFNYLDREELIEVNPTERVKLIRQDIDLKNCFTDDEIKAILRQPNLRDYVGFRDYCAMSCLLDSGLRIEELLSLRERDIDFRSRFITVNADVSKNRKHRLVPISAHCVKLLLQLISENKLHFTTDRIFLSSYGEPLGANHFNKRLKYYAEKAGVKDKKVTAHVYRHTWAKTMILNGCDPFTLQKIGGWADIRTMRRYIQMDTKEMRRSHDDFSPLTSIKKKRT</sequence>
<evidence type="ECO:0000259" key="5">
    <source>
        <dbReference type="PROSITE" id="PS51898"/>
    </source>
</evidence>
<dbReference type="Proteomes" id="UP000036168">
    <property type="component" value="Unassembled WGS sequence"/>
</dbReference>
<dbReference type="InterPro" id="IPR050090">
    <property type="entry name" value="Tyrosine_recombinase_XerCD"/>
</dbReference>
<dbReference type="OrthoDB" id="107900at2"/>
<dbReference type="PROSITE" id="PS51900">
    <property type="entry name" value="CB"/>
    <property type="match status" value="1"/>
</dbReference>
<keyword evidence="3" id="KW-0233">DNA recombination</keyword>
<dbReference type="InterPro" id="IPR002104">
    <property type="entry name" value="Integrase_catalytic"/>
</dbReference>
<evidence type="ECO:0000313" key="9">
    <source>
        <dbReference type="Proteomes" id="UP000036168"/>
    </source>
</evidence>
<dbReference type="CDD" id="cd00397">
    <property type="entry name" value="DNA_BRE_C"/>
    <property type="match status" value="1"/>
</dbReference>
<dbReference type="Pfam" id="PF00589">
    <property type="entry name" value="Phage_integrase"/>
    <property type="match status" value="1"/>
</dbReference>
<dbReference type="InterPro" id="IPR010998">
    <property type="entry name" value="Integrase_recombinase_N"/>
</dbReference>
<dbReference type="Proteomes" id="UP001341297">
    <property type="component" value="Unassembled WGS sequence"/>
</dbReference>
<dbReference type="PANTHER" id="PTHR30349">
    <property type="entry name" value="PHAGE INTEGRASE-RELATED"/>
    <property type="match status" value="1"/>
</dbReference>
<evidence type="ECO:0000256" key="4">
    <source>
        <dbReference type="PROSITE-ProRule" id="PRU01248"/>
    </source>
</evidence>
<evidence type="ECO:0000256" key="3">
    <source>
        <dbReference type="ARBA" id="ARBA00023172"/>
    </source>
</evidence>
<evidence type="ECO:0000256" key="2">
    <source>
        <dbReference type="ARBA" id="ARBA00023125"/>
    </source>
</evidence>
<evidence type="ECO:0000256" key="1">
    <source>
        <dbReference type="ARBA" id="ARBA00008857"/>
    </source>
</evidence>
<dbReference type="GO" id="GO:0003677">
    <property type="term" value="F:DNA binding"/>
    <property type="evidence" value="ECO:0007669"/>
    <property type="project" value="UniProtKB-UniRule"/>
</dbReference>
<dbReference type="InterPro" id="IPR013762">
    <property type="entry name" value="Integrase-like_cat_sf"/>
</dbReference>
<protein>
    <submittedName>
        <fullName evidence="7 8">Integrase</fullName>
    </submittedName>
</protein>
<dbReference type="GO" id="GO:0015074">
    <property type="term" value="P:DNA integration"/>
    <property type="evidence" value="ECO:0007669"/>
    <property type="project" value="InterPro"/>
</dbReference>
<organism evidence="7 9">
    <name type="scientific">Bacillus glycinifermentans</name>
    <dbReference type="NCBI Taxonomy" id="1664069"/>
    <lineage>
        <taxon>Bacteria</taxon>
        <taxon>Bacillati</taxon>
        <taxon>Bacillota</taxon>
        <taxon>Bacilli</taxon>
        <taxon>Bacillales</taxon>
        <taxon>Bacillaceae</taxon>
        <taxon>Bacillus</taxon>
    </lineage>
</organism>
<evidence type="ECO:0000313" key="10">
    <source>
        <dbReference type="Proteomes" id="UP001341297"/>
    </source>
</evidence>
<dbReference type="AlphaFoldDB" id="A0A0T6BRX9"/>
<reference evidence="7" key="2">
    <citation type="submission" date="2015-10" db="EMBL/GenBank/DDBJ databases">
        <authorList>
            <person name="Gilbert D.G."/>
        </authorList>
    </citation>
    <scope>NUCLEOTIDE SEQUENCE</scope>
    <source>
        <strain evidence="7">GO-13</strain>
    </source>
</reference>
<comment type="caution">
    <text evidence="7">The sequence shown here is derived from an EMBL/GenBank/DDBJ whole genome shotgun (WGS) entry which is preliminary data.</text>
</comment>
<dbReference type="PROSITE" id="PS51898">
    <property type="entry name" value="TYR_RECOMBINASE"/>
    <property type="match status" value="1"/>
</dbReference>
<evidence type="ECO:0000259" key="6">
    <source>
        <dbReference type="PROSITE" id="PS51900"/>
    </source>
</evidence>
<dbReference type="Gene3D" id="1.10.443.10">
    <property type="entry name" value="Intergrase catalytic core"/>
    <property type="match status" value="1"/>
</dbReference>
<keyword evidence="2 4" id="KW-0238">DNA-binding</keyword>
<dbReference type="InterPro" id="IPR025269">
    <property type="entry name" value="SAM-like_dom"/>
</dbReference>
<feature type="domain" description="Tyr recombinase" evidence="5">
    <location>
        <begin position="147"/>
        <end position="330"/>
    </location>
</feature>
<name>A0A0T6BRX9_9BACI</name>
<comment type="similarity">
    <text evidence="1">Belongs to the 'phage' integrase family.</text>
</comment>
<dbReference type="PANTHER" id="PTHR30349:SF41">
    <property type="entry name" value="INTEGRASE_RECOMBINASE PROTEIN MJ0367-RELATED"/>
    <property type="match status" value="1"/>
</dbReference>
<reference evidence="8 10" key="3">
    <citation type="submission" date="2023-03" db="EMBL/GenBank/DDBJ databases">
        <title>Agriculturally important microbes genome sequencing.</title>
        <authorList>
            <person name="Dunlap C."/>
        </authorList>
    </citation>
    <scope>NUCLEOTIDE SEQUENCE [LARGE SCALE GENOMIC DNA]</scope>
    <source>
        <strain evidence="8 10">CBP-3203</strain>
    </source>
</reference>
<dbReference type="EMBL" id="JARRTL010000011">
    <property type="protein sequence ID" value="MEC0485769.1"/>
    <property type="molecule type" value="Genomic_DNA"/>
</dbReference>
<reference evidence="7 9" key="1">
    <citation type="journal article" date="2015" name="Int. J. Syst. Evol. Microbiol.">
        <title>Bacillus glycinifermentans sp. nov., isolated from fermented soybean paste.</title>
        <authorList>
            <person name="Kim S.J."/>
            <person name="Dunlap C.A."/>
            <person name="Kwon S.W."/>
            <person name="Rooney A.P."/>
        </authorList>
    </citation>
    <scope>NUCLEOTIDE SEQUENCE [LARGE SCALE GENOMIC DNA]</scope>
    <source>
        <strain evidence="7 9">GO-13</strain>
    </source>
</reference>
<gene>
    <name evidence="7" type="ORF">AB447_202875</name>
    <name evidence="8" type="ORF">P8828_13165</name>
</gene>
<dbReference type="Gene3D" id="1.10.150.130">
    <property type="match status" value="1"/>
</dbReference>
<evidence type="ECO:0000313" key="8">
    <source>
        <dbReference type="EMBL" id="MEC0485769.1"/>
    </source>
</evidence>